<proteinExistence type="predicted"/>
<name>A0A8T4LG94_9ARCH</name>
<accession>A0A8T4LG94</accession>
<organism evidence="1 2">
    <name type="scientific">Candidatus Iainarchaeum sp</name>
    <dbReference type="NCBI Taxonomy" id="3101447"/>
    <lineage>
        <taxon>Archaea</taxon>
        <taxon>Candidatus Iainarchaeota</taxon>
        <taxon>Candidatus Iainarchaeia</taxon>
        <taxon>Candidatus Iainarchaeales</taxon>
        <taxon>Candidatus Iainarchaeaceae</taxon>
        <taxon>Candidatus Iainarchaeum</taxon>
    </lineage>
</organism>
<dbReference type="Proteomes" id="UP000675968">
    <property type="component" value="Unassembled WGS sequence"/>
</dbReference>
<evidence type="ECO:0000313" key="1">
    <source>
        <dbReference type="EMBL" id="MBS3061916.1"/>
    </source>
</evidence>
<reference evidence="1" key="2">
    <citation type="submission" date="2021-05" db="EMBL/GenBank/DDBJ databases">
        <title>Protein family content uncovers lineage relationships and bacterial pathway maintenance mechanisms in DPANN archaea.</title>
        <authorList>
            <person name="Castelle C.J."/>
            <person name="Meheust R."/>
            <person name="Jaffe A.L."/>
            <person name="Seitz K."/>
            <person name="Gong X."/>
            <person name="Baker B.J."/>
            <person name="Banfield J.F."/>
        </authorList>
    </citation>
    <scope>NUCLEOTIDE SEQUENCE</scope>
    <source>
        <strain evidence="1">RIFCSPLOWO2_01_FULL_AR10_48_17</strain>
    </source>
</reference>
<sequence length="136" mass="16346">MKSRKPMRRPQLREKVADRRREIMTRVHSAVERDYPMQEIQRNMRVIEAEILRRLHSSSIPTEWKKKDPAIRYLENARSRIEDMTLAFQKALRSDVRKGFVVPESVKAIVRDQTLVHEHLDNILQKIYELRSRDNN</sequence>
<reference evidence="1" key="1">
    <citation type="submission" date="2021-03" db="EMBL/GenBank/DDBJ databases">
        <authorList>
            <person name="Jaffe A."/>
        </authorList>
    </citation>
    <scope>NUCLEOTIDE SEQUENCE</scope>
    <source>
        <strain evidence="1">RIFCSPLOWO2_01_FULL_AR10_48_17</strain>
    </source>
</reference>
<dbReference type="AlphaFoldDB" id="A0A8T4LG94"/>
<comment type="caution">
    <text evidence="1">The sequence shown here is derived from an EMBL/GenBank/DDBJ whole genome shotgun (WGS) entry which is preliminary data.</text>
</comment>
<protein>
    <submittedName>
        <fullName evidence="1">Uncharacterized protein</fullName>
    </submittedName>
</protein>
<evidence type="ECO:0000313" key="2">
    <source>
        <dbReference type="Proteomes" id="UP000675968"/>
    </source>
</evidence>
<dbReference type="EMBL" id="JAGVWC010000011">
    <property type="protein sequence ID" value="MBS3061916.1"/>
    <property type="molecule type" value="Genomic_DNA"/>
</dbReference>
<gene>
    <name evidence="1" type="ORF">J4215_05025</name>
</gene>